<evidence type="ECO:0000259" key="6">
    <source>
        <dbReference type="PROSITE" id="PS50157"/>
    </source>
</evidence>
<feature type="domain" description="C2H2-type" evidence="6">
    <location>
        <begin position="226"/>
        <end position="253"/>
    </location>
</feature>
<keyword evidence="2" id="KW-0677">Repeat</keyword>
<sequence>VGSLKYHLRKVHQGDPKPNFKCCVCGKCVSSNNYLQRHLRIHTGETPYSCGVCVITLGGKEDTFLCLELSVLVIIRMNSSSEIAIRPCWVRVTKLTQSEILRKLPVSSSSNMGQRPTKEFKCAICEKVFDRIGRLTTHYSVHTGERPYKCSMCRNAFAKKSTLKNHIRAHTGERPFSCSECNRSFAFAYSLKIHKLRKHNIGEGKQCRLCAKLAHHIKAHSSERKFPCLFCSKRFKTSNVLYKHYHVHTNEKPFSCKVCSKPFATKRDMIVHQLVHTRKKTEKCPECPSTFGIKYSLRHHIRTVHKNFRPYSCPLCCKSFGTTSSLSIHINVHRPWCDKCGLRFAQL</sequence>
<name>A0A1D2MFS6_ORCCI</name>
<dbReference type="FunFam" id="3.30.160.60:FF:000065">
    <property type="entry name" value="B-cell CLL/lymphoma 6, member B"/>
    <property type="match status" value="1"/>
</dbReference>
<dbReference type="OrthoDB" id="9411774at2759"/>
<keyword evidence="4" id="KW-0862">Zinc</keyword>
<evidence type="ECO:0000256" key="5">
    <source>
        <dbReference type="PROSITE-ProRule" id="PRU00042"/>
    </source>
</evidence>
<dbReference type="PANTHER" id="PTHR24379:SF121">
    <property type="entry name" value="C2H2-TYPE DOMAIN-CONTAINING PROTEIN"/>
    <property type="match status" value="1"/>
</dbReference>
<evidence type="ECO:0000313" key="7">
    <source>
        <dbReference type="EMBL" id="ODM91742.1"/>
    </source>
</evidence>
<evidence type="ECO:0000256" key="1">
    <source>
        <dbReference type="ARBA" id="ARBA00022723"/>
    </source>
</evidence>
<reference evidence="7 8" key="1">
    <citation type="journal article" date="2016" name="Genome Biol. Evol.">
        <title>Gene Family Evolution Reflects Adaptation to Soil Environmental Stressors in the Genome of the Collembolan Orchesella cincta.</title>
        <authorList>
            <person name="Faddeeva-Vakhrusheva A."/>
            <person name="Derks M.F."/>
            <person name="Anvar S.Y."/>
            <person name="Agamennone V."/>
            <person name="Suring W."/>
            <person name="Smit S."/>
            <person name="van Straalen N.M."/>
            <person name="Roelofs D."/>
        </authorList>
    </citation>
    <scope>NUCLEOTIDE SEQUENCE [LARGE SCALE GENOMIC DNA]</scope>
    <source>
        <tissue evidence="7">Mixed pool</tissue>
    </source>
</reference>
<proteinExistence type="predicted"/>
<keyword evidence="3 5" id="KW-0863">Zinc-finger</keyword>
<dbReference type="AlphaFoldDB" id="A0A1D2MFS6"/>
<keyword evidence="8" id="KW-1185">Reference proteome</keyword>
<feature type="domain" description="C2H2-type" evidence="6">
    <location>
        <begin position="120"/>
        <end position="147"/>
    </location>
</feature>
<feature type="domain" description="C2H2-type" evidence="6">
    <location>
        <begin position="282"/>
        <end position="310"/>
    </location>
</feature>
<feature type="domain" description="C2H2-type" evidence="6">
    <location>
        <begin position="20"/>
        <end position="47"/>
    </location>
</feature>
<evidence type="ECO:0000313" key="8">
    <source>
        <dbReference type="Proteomes" id="UP000094527"/>
    </source>
</evidence>
<feature type="non-terminal residue" evidence="7">
    <location>
        <position position="1"/>
    </location>
</feature>
<dbReference type="SUPFAM" id="SSF57667">
    <property type="entry name" value="beta-beta-alpha zinc fingers"/>
    <property type="match status" value="6"/>
</dbReference>
<protein>
    <submittedName>
        <fullName evidence="7">Putative zinc finger protein</fullName>
    </submittedName>
</protein>
<dbReference type="PANTHER" id="PTHR24379">
    <property type="entry name" value="KRAB AND ZINC FINGER DOMAIN-CONTAINING"/>
    <property type="match status" value="1"/>
</dbReference>
<dbReference type="Proteomes" id="UP000094527">
    <property type="component" value="Unassembled WGS sequence"/>
</dbReference>
<dbReference type="SMART" id="SM00355">
    <property type="entry name" value="ZnF_C2H2"/>
    <property type="match status" value="8"/>
</dbReference>
<dbReference type="PROSITE" id="PS50157">
    <property type="entry name" value="ZINC_FINGER_C2H2_2"/>
    <property type="match status" value="8"/>
</dbReference>
<dbReference type="EMBL" id="LJIJ01001434">
    <property type="protein sequence ID" value="ODM91742.1"/>
    <property type="molecule type" value="Genomic_DNA"/>
</dbReference>
<organism evidence="7 8">
    <name type="scientific">Orchesella cincta</name>
    <name type="common">Springtail</name>
    <name type="synonym">Podura cincta</name>
    <dbReference type="NCBI Taxonomy" id="48709"/>
    <lineage>
        <taxon>Eukaryota</taxon>
        <taxon>Metazoa</taxon>
        <taxon>Ecdysozoa</taxon>
        <taxon>Arthropoda</taxon>
        <taxon>Hexapoda</taxon>
        <taxon>Collembola</taxon>
        <taxon>Entomobryomorpha</taxon>
        <taxon>Entomobryoidea</taxon>
        <taxon>Orchesellidae</taxon>
        <taxon>Orchesellinae</taxon>
        <taxon>Orchesella</taxon>
    </lineage>
</organism>
<gene>
    <name evidence="7" type="ORF">Ocin01_14937</name>
</gene>
<evidence type="ECO:0000256" key="4">
    <source>
        <dbReference type="ARBA" id="ARBA00022833"/>
    </source>
</evidence>
<dbReference type="InterPro" id="IPR036236">
    <property type="entry name" value="Znf_C2H2_sf"/>
</dbReference>
<feature type="domain" description="C2H2-type" evidence="6">
    <location>
        <begin position="254"/>
        <end position="281"/>
    </location>
</feature>
<feature type="domain" description="C2H2-type" evidence="6">
    <location>
        <begin position="311"/>
        <end position="333"/>
    </location>
</feature>
<dbReference type="Pfam" id="PF00096">
    <property type="entry name" value="zf-C2H2"/>
    <property type="match status" value="7"/>
</dbReference>
<dbReference type="PROSITE" id="PS00028">
    <property type="entry name" value="ZINC_FINGER_C2H2_1"/>
    <property type="match status" value="8"/>
</dbReference>
<keyword evidence="1" id="KW-0479">Metal-binding</keyword>
<feature type="domain" description="C2H2-type" evidence="6">
    <location>
        <begin position="176"/>
        <end position="199"/>
    </location>
</feature>
<dbReference type="GO" id="GO:0005634">
    <property type="term" value="C:nucleus"/>
    <property type="evidence" value="ECO:0007669"/>
    <property type="project" value="UniProtKB-ARBA"/>
</dbReference>
<feature type="domain" description="C2H2-type" evidence="6">
    <location>
        <begin position="148"/>
        <end position="175"/>
    </location>
</feature>
<comment type="caution">
    <text evidence="7">The sequence shown here is derived from an EMBL/GenBank/DDBJ whole genome shotgun (WGS) entry which is preliminary data.</text>
</comment>
<accession>A0A1D2MFS6</accession>
<feature type="non-terminal residue" evidence="7">
    <location>
        <position position="347"/>
    </location>
</feature>
<dbReference type="FunFam" id="3.30.160.60:FF:002343">
    <property type="entry name" value="Zinc finger protein 33A"/>
    <property type="match status" value="1"/>
</dbReference>
<evidence type="ECO:0000256" key="3">
    <source>
        <dbReference type="ARBA" id="ARBA00022771"/>
    </source>
</evidence>
<dbReference type="FunFam" id="3.30.160.60:FF:000446">
    <property type="entry name" value="Zinc finger protein"/>
    <property type="match status" value="1"/>
</dbReference>
<dbReference type="STRING" id="48709.A0A1D2MFS6"/>
<dbReference type="GO" id="GO:0006355">
    <property type="term" value="P:regulation of DNA-templated transcription"/>
    <property type="evidence" value="ECO:0007669"/>
    <property type="project" value="UniProtKB-ARBA"/>
</dbReference>
<dbReference type="InterPro" id="IPR013087">
    <property type="entry name" value="Znf_C2H2_type"/>
</dbReference>
<dbReference type="GO" id="GO:0008270">
    <property type="term" value="F:zinc ion binding"/>
    <property type="evidence" value="ECO:0007669"/>
    <property type="project" value="UniProtKB-KW"/>
</dbReference>
<evidence type="ECO:0000256" key="2">
    <source>
        <dbReference type="ARBA" id="ARBA00022737"/>
    </source>
</evidence>
<dbReference type="OMA" id="IMRANRC"/>
<dbReference type="Gene3D" id="3.30.160.60">
    <property type="entry name" value="Classic Zinc Finger"/>
    <property type="match status" value="8"/>
</dbReference>